<reference evidence="1" key="1">
    <citation type="submission" date="2024-05" db="EMBL/GenBank/DDBJ databases">
        <title>Metabacillus sp. nov., isolated from the rhizosphere soil of tomato plants.</title>
        <authorList>
            <person name="Ma R."/>
        </authorList>
    </citation>
    <scope>NUCLEOTIDE SEQUENCE</scope>
    <source>
        <strain evidence="1">DBTR6</strain>
    </source>
</reference>
<dbReference type="RefSeq" id="WP_224139253.1">
    <property type="nucleotide sequence ID" value="NZ_JAIQUM010000024.1"/>
</dbReference>
<evidence type="ECO:0000313" key="1">
    <source>
        <dbReference type="EMBL" id="MBZ5750974.1"/>
    </source>
</evidence>
<comment type="caution">
    <text evidence="1">The sequence shown here is derived from an EMBL/GenBank/DDBJ whole genome shotgun (WGS) entry which is preliminary data.</text>
</comment>
<dbReference type="Proteomes" id="UP001165287">
    <property type="component" value="Unassembled WGS sequence"/>
</dbReference>
<proteinExistence type="predicted"/>
<accession>A0ABS7USE2</accession>
<keyword evidence="2" id="KW-1185">Reference proteome</keyword>
<dbReference type="EMBL" id="JAIQUM010000024">
    <property type="protein sequence ID" value="MBZ5750974.1"/>
    <property type="molecule type" value="Genomic_DNA"/>
</dbReference>
<protein>
    <submittedName>
        <fullName evidence="1">Uncharacterized protein</fullName>
    </submittedName>
</protein>
<evidence type="ECO:0000313" key="2">
    <source>
        <dbReference type="Proteomes" id="UP001165287"/>
    </source>
</evidence>
<organism evidence="1 2">
    <name type="scientific">Metabacillus rhizolycopersici</name>
    <dbReference type="NCBI Taxonomy" id="2875709"/>
    <lineage>
        <taxon>Bacteria</taxon>
        <taxon>Bacillati</taxon>
        <taxon>Bacillota</taxon>
        <taxon>Bacilli</taxon>
        <taxon>Bacillales</taxon>
        <taxon>Bacillaceae</taxon>
        <taxon>Metabacillus</taxon>
    </lineage>
</organism>
<sequence>MGYILPIQHDGYQQYVNRSLPVDVRYSNIRPTTAIQLSDTYNNEGRKQNHQRFADVLEQKMKTVKTNEYVATPNGSGNLFNESI</sequence>
<name>A0ABS7USE2_9BACI</name>
<gene>
    <name evidence="1" type="ORF">K9V48_12090</name>
</gene>